<reference evidence="2" key="1">
    <citation type="journal article" date="2021" name="Proc. Natl. Acad. Sci. U.S.A.">
        <title>Three genomes in the algal genus Volvox reveal the fate of a haploid sex-determining region after a transition to homothallism.</title>
        <authorList>
            <person name="Yamamoto K."/>
            <person name="Hamaji T."/>
            <person name="Kawai-Toyooka H."/>
            <person name="Matsuzaki R."/>
            <person name="Takahashi F."/>
            <person name="Nishimura Y."/>
            <person name="Kawachi M."/>
            <person name="Noguchi H."/>
            <person name="Minakuchi Y."/>
            <person name="Umen J.G."/>
            <person name="Toyoda A."/>
            <person name="Nozaki H."/>
        </authorList>
    </citation>
    <scope>NUCLEOTIDE SEQUENCE</scope>
    <source>
        <strain evidence="2">NIES-3780</strain>
    </source>
</reference>
<gene>
    <name evidence="2" type="ORF">Vafri_18538</name>
</gene>
<dbReference type="AlphaFoldDB" id="A0A8J4F8I0"/>
<dbReference type="InterPro" id="IPR036322">
    <property type="entry name" value="WD40_repeat_dom_sf"/>
</dbReference>
<organism evidence="2 3">
    <name type="scientific">Volvox africanus</name>
    <dbReference type="NCBI Taxonomy" id="51714"/>
    <lineage>
        <taxon>Eukaryota</taxon>
        <taxon>Viridiplantae</taxon>
        <taxon>Chlorophyta</taxon>
        <taxon>core chlorophytes</taxon>
        <taxon>Chlorophyceae</taxon>
        <taxon>CS clade</taxon>
        <taxon>Chlamydomonadales</taxon>
        <taxon>Volvocaceae</taxon>
        <taxon>Volvox</taxon>
    </lineage>
</organism>
<dbReference type="SUPFAM" id="SSF50978">
    <property type="entry name" value="WD40 repeat-like"/>
    <property type="match status" value="1"/>
</dbReference>
<accession>A0A8J4F8I0</accession>
<feature type="compositionally biased region" description="Polar residues" evidence="1">
    <location>
        <begin position="213"/>
        <end position="226"/>
    </location>
</feature>
<dbReference type="InterPro" id="IPR052208">
    <property type="entry name" value="DmX-like/RAVE_component"/>
</dbReference>
<dbReference type="Proteomes" id="UP000747399">
    <property type="component" value="Unassembled WGS sequence"/>
</dbReference>
<sequence length="345" mass="34850">VPSGAVGAGAAAAAVAAALDLHPGHWGYVTSLSYSTPSGGRFAGIGEGGLVAMWRTDVLGLGGIGYADWTHHCVGRHGRSICFVGDSSSQFLVAGQGDRGGLVGWWDSLAPPSAACVAEIRGRKAVPTVLALMRPDAGGVLVFGDESGDLVATDLRMMSAREFIWTIPRAHMGPITAISQWGHSAAGMLNLPPPPSPSLTAPAAIGVGASGRPHSSASFSHQQQPAGPSLARMCNLLTTGGRDGSLALVDISSGKVVSSLERTHCTTRTGLPGLLAAAAASAGGGSGGGPRPVDRSVARRSRPSGASGVTVGGLFCMRDAGVLSCGADGVVRYHPLSPQLLDLRR</sequence>
<name>A0A8J4F8I0_9CHLO</name>
<dbReference type="PANTHER" id="PTHR13950">
    <property type="entry name" value="RABCONNECTIN-RELATED"/>
    <property type="match status" value="1"/>
</dbReference>
<dbReference type="GO" id="GO:0007035">
    <property type="term" value="P:vacuolar acidification"/>
    <property type="evidence" value="ECO:0007669"/>
    <property type="project" value="TreeGrafter"/>
</dbReference>
<keyword evidence="3" id="KW-1185">Reference proteome</keyword>
<dbReference type="Gene3D" id="2.130.10.10">
    <property type="entry name" value="YVTN repeat-like/Quinoprotein amine dehydrogenase"/>
    <property type="match status" value="1"/>
</dbReference>
<dbReference type="GO" id="GO:0043291">
    <property type="term" value="C:RAVE complex"/>
    <property type="evidence" value="ECO:0007669"/>
    <property type="project" value="TreeGrafter"/>
</dbReference>
<evidence type="ECO:0000313" key="3">
    <source>
        <dbReference type="Proteomes" id="UP000747399"/>
    </source>
</evidence>
<dbReference type="InterPro" id="IPR015943">
    <property type="entry name" value="WD40/YVTN_repeat-like_dom_sf"/>
</dbReference>
<proteinExistence type="predicted"/>
<feature type="region of interest" description="Disordered" evidence="1">
    <location>
        <begin position="280"/>
        <end position="307"/>
    </location>
</feature>
<evidence type="ECO:0000256" key="1">
    <source>
        <dbReference type="SAM" id="MobiDB-lite"/>
    </source>
</evidence>
<feature type="non-terminal residue" evidence="2">
    <location>
        <position position="1"/>
    </location>
</feature>
<dbReference type="PANTHER" id="PTHR13950:SF9">
    <property type="entry name" value="RABCONNECTIN-3A"/>
    <property type="match status" value="1"/>
</dbReference>
<evidence type="ECO:0000313" key="2">
    <source>
        <dbReference type="EMBL" id="GIL64641.1"/>
    </source>
</evidence>
<dbReference type="EMBL" id="BNCO01000068">
    <property type="protein sequence ID" value="GIL64641.1"/>
    <property type="molecule type" value="Genomic_DNA"/>
</dbReference>
<feature type="region of interest" description="Disordered" evidence="1">
    <location>
        <begin position="199"/>
        <end position="227"/>
    </location>
</feature>
<comment type="caution">
    <text evidence="2">The sequence shown here is derived from an EMBL/GenBank/DDBJ whole genome shotgun (WGS) entry which is preliminary data.</text>
</comment>
<protein>
    <submittedName>
        <fullName evidence="2">Uncharacterized protein</fullName>
    </submittedName>
</protein>